<proteinExistence type="predicted"/>
<dbReference type="Proteomes" id="UP000789920">
    <property type="component" value="Unassembled WGS sequence"/>
</dbReference>
<evidence type="ECO:0000313" key="2">
    <source>
        <dbReference type="Proteomes" id="UP000789920"/>
    </source>
</evidence>
<sequence length="51" mass="5958">LEELVNTSPIMLKNLVTKKPREKPVGERNKTREQYRETRSHSSMLKSSQDS</sequence>
<organism evidence="1 2">
    <name type="scientific">Racocetra persica</name>
    <dbReference type="NCBI Taxonomy" id="160502"/>
    <lineage>
        <taxon>Eukaryota</taxon>
        <taxon>Fungi</taxon>
        <taxon>Fungi incertae sedis</taxon>
        <taxon>Mucoromycota</taxon>
        <taxon>Glomeromycotina</taxon>
        <taxon>Glomeromycetes</taxon>
        <taxon>Diversisporales</taxon>
        <taxon>Gigasporaceae</taxon>
        <taxon>Racocetra</taxon>
    </lineage>
</organism>
<accession>A0ACA9SK90</accession>
<dbReference type="EMBL" id="CAJVQC010130024">
    <property type="protein sequence ID" value="CAG8841347.1"/>
    <property type="molecule type" value="Genomic_DNA"/>
</dbReference>
<feature type="non-terminal residue" evidence="1">
    <location>
        <position position="51"/>
    </location>
</feature>
<feature type="non-terminal residue" evidence="1">
    <location>
        <position position="1"/>
    </location>
</feature>
<name>A0ACA9SK90_9GLOM</name>
<keyword evidence="2" id="KW-1185">Reference proteome</keyword>
<gene>
    <name evidence="1" type="ORF">RPERSI_LOCUS31832</name>
</gene>
<evidence type="ECO:0000313" key="1">
    <source>
        <dbReference type="EMBL" id="CAG8841347.1"/>
    </source>
</evidence>
<reference evidence="1" key="1">
    <citation type="submission" date="2021-06" db="EMBL/GenBank/DDBJ databases">
        <authorList>
            <person name="Kallberg Y."/>
            <person name="Tangrot J."/>
            <person name="Rosling A."/>
        </authorList>
    </citation>
    <scope>NUCLEOTIDE SEQUENCE</scope>
    <source>
        <strain evidence="1">MA461A</strain>
    </source>
</reference>
<comment type="caution">
    <text evidence="1">The sequence shown here is derived from an EMBL/GenBank/DDBJ whole genome shotgun (WGS) entry which is preliminary data.</text>
</comment>
<protein>
    <submittedName>
        <fullName evidence="1">25867_t:CDS:1</fullName>
    </submittedName>
</protein>